<feature type="domain" description="Transposase IS4-like" evidence="2">
    <location>
        <begin position="263"/>
        <end position="369"/>
    </location>
</feature>
<dbReference type="InterPro" id="IPR002559">
    <property type="entry name" value="Transposase_11"/>
</dbReference>
<dbReference type="InterPro" id="IPR047629">
    <property type="entry name" value="IS1182_transpos"/>
</dbReference>
<protein>
    <recommendedName>
        <fullName evidence="6">Transposase, IS4 family</fullName>
    </recommendedName>
</protein>
<feature type="domain" description="Transposase InsH N-terminal" evidence="3">
    <location>
        <begin position="16"/>
        <end position="105"/>
    </location>
</feature>
<dbReference type="GO" id="GO:0003677">
    <property type="term" value="F:DNA binding"/>
    <property type="evidence" value="ECO:0007669"/>
    <property type="project" value="InterPro"/>
</dbReference>
<evidence type="ECO:0000259" key="2">
    <source>
        <dbReference type="Pfam" id="PF01609"/>
    </source>
</evidence>
<dbReference type="PATRIC" id="fig|525365.8.peg.2040"/>
<evidence type="ECO:0000313" key="5">
    <source>
        <dbReference type="Proteomes" id="UP000005583"/>
    </source>
</evidence>
<dbReference type="GO" id="GO:0006313">
    <property type="term" value="P:DNA transposition"/>
    <property type="evidence" value="ECO:0007669"/>
    <property type="project" value="InterPro"/>
</dbReference>
<dbReference type="GO" id="GO:0004803">
    <property type="term" value="F:transposase activity"/>
    <property type="evidence" value="ECO:0007669"/>
    <property type="project" value="InterPro"/>
</dbReference>
<reference evidence="4 5" key="1">
    <citation type="submission" date="2009-01" db="EMBL/GenBank/DDBJ databases">
        <authorList>
            <person name="Qin X."/>
            <person name="Bachman B."/>
            <person name="Battles P."/>
            <person name="Bell A."/>
            <person name="Bess C."/>
            <person name="Bickham C."/>
            <person name="Chaboub L."/>
            <person name="Chen D."/>
            <person name="Coyle M."/>
            <person name="Deiros D.R."/>
            <person name="Dinh H."/>
            <person name="Forbes L."/>
            <person name="Fowler G."/>
            <person name="Francisco L."/>
            <person name="Fu Q."/>
            <person name="Gubbala S."/>
            <person name="Hale W."/>
            <person name="Han Y."/>
            <person name="Hemphill L."/>
            <person name="Highlander S.K."/>
            <person name="Hirani K."/>
            <person name="Hogues M."/>
            <person name="Jackson L."/>
            <person name="Jakkamsetti A."/>
            <person name="Javaid M."/>
            <person name="Jiang H."/>
            <person name="Korchina V."/>
            <person name="Kovar C."/>
            <person name="Lara F."/>
            <person name="Lee S."/>
            <person name="Mata R."/>
            <person name="Mathew T."/>
            <person name="Moen C."/>
            <person name="Morales K."/>
            <person name="Munidasa M."/>
            <person name="Nazareth L."/>
            <person name="Ngo R."/>
            <person name="Nguyen L."/>
            <person name="Okwuonu G."/>
            <person name="Ongeri F."/>
            <person name="Patil S."/>
            <person name="Petrosino J."/>
            <person name="Pham C."/>
            <person name="Pham P."/>
            <person name="Pu L.-L."/>
            <person name="Puazo M."/>
            <person name="Raj R."/>
            <person name="Reid J."/>
            <person name="Rouhana J."/>
            <person name="Saada N."/>
            <person name="Shang Y."/>
            <person name="Simmons D."/>
            <person name="Thornton R."/>
            <person name="Warren J."/>
            <person name="Weissenberger G."/>
            <person name="Zhang J."/>
            <person name="Zhang L."/>
            <person name="Zhou C."/>
            <person name="Zhu D."/>
            <person name="Muzny D."/>
            <person name="Worley K."/>
            <person name="Gibbs R."/>
        </authorList>
    </citation>
    <scope>NUCLEOTIDE SEQUENCE [LARGE SCALE GENOMIC DNA]</scope>
    <source>
        <strain evidence="4 5">DSM 16047</strain>
    </source>
</reference>
<evidence type="ECO:0000259" key="3">
    <source>
        <dbReference type="Pfam" id="PF05598"/>
    </source>
</evidence>
<gene>
    <name evidence="4" type="ORF">HMPREF0548_1878</name>
</gene>
<dbReference type="Proteomes" id="UP000005583">
    <property type="component" value="Unassembled WGS sequence"/>
</dbReference>
<dbReference type="EMBL" id="ACGU01000102">
    <property type="protein sequence ID" value="EEJ71255.1"/>
    <property type="molecule type" value="Genomic_DNA"/>
</dbReference>
<dbReference type="PANTHER" id="PTHR33408:SF2">
    <property type="entry name" value="TRANSPOSASE DDE DOMAIN-CONTAINING PROTEIN"/>
    <property type="match status" value="1"/>
</dbReference>
<dbReference type="PANTHER" id="PTHR33408">
    <property type="entry name" value="TRANSPOSASE"/>
    <property type="match status" value="1"/>
</dbReference>
<feature type="coiled-coil region" evidence="1">
    <location>
        <begin position="192"/>
        <end position="219"/>
    </location>
</feature>
<accession>C2EQD2</accession>
<name>C2EQD2_9LACO</name>
<keyword evidence="5" id="KW-1185">Reference proteome</keyword>
<dbReference type="eggNOG" id="COG3666">
    <property type="taxonomic scope" value="Bacteria"/>
</dbReference>
<dbReference type="InterPro" id="IPR008490">
    <property type="entry name" value="Transposase_InsH_N"/>
</dbReference>
<sequence>MYQNYTTGQTALTLNLDFAIPNNHLANAISQFVDSIPENVLLGDTAKTGRPAYHPAMMLKILLFAYSRRVFSGRKIELMLEENLPMMALAEHQKISYHTINNFRSSDHANRLIKKSFLYFTNLLEQEGLINEGTIFIDGTKIEADANRYTFVWRKAVEKFHEKLKGQAVELYDELIAQEVVKAMAEEKVQTSQGLAELAQETEAEIEKLTKKIEQEPKAIPGGSPRKASRRGLKKLLHKLRKDYVPRMKKYEEAEEIFAGRNSYSKTDHDATFMHMKENHMKNGQLKPGYNIQAATTDQYVVDFALYPNPTDFKTLEPFLKQMTTLNKFDKIVADAGYGSEYNYSMLEKEYSDKKYYIPYTMYEKEKTRKYRNDPTKLANWFYDEQDDYYLDQNGVRFNFKYYSRRKDQSTG</sequence>
<dbReference type="Pfam" id="PF01609">
    <property type="entry name" value="DDE_Tnp_1"/>
    <property type="match status" value="1"/>
</dbReference>
<dbReference type="Pfam" id="PF05598">
    <property type="entry name" value="DUF772"/>
    <property type="match status" value="1"/>
</dbReference>
<dbReference type="NCBIfam" id="NF033551">
    <property type="entry name" value="transpos_IS1182"/>
    <property type="match status" value="1"/>
</dbReference>
<dbReference type="HOGENOM" id="CLU_021293_0_1_9"/>
<keyword evidence="1" id="KW-0175">Coiled coil</keyword>
<dbReference type="STRING" id="525365.HMPREF0548_1878"/>
<dbReference type="AlphaFoldDB" id="C2EQD2"/>
<evidence type="ECO:0008006" key="6">
    <source>
        <dbReference type="Google" id="ProtNLM"/>
    </source>
</evidence>
<evidence type="ECO:0000256" key="1">
    <source>
        <dbReference type="SAM" id="Coils"/>
    </source>
</evidence>
<evidence type="ECO:0000313" key="4">
    <source>
        <dbReference type="EMBL" id="EEJ71255.1"/>
    </source>
</evidence>
<comment type="caution">
    <text evidence="4">The sequence shown here is derived from an EMBL/GenBank/DDBJ whole genome shotgun (WGS) entry which is preliminary data.</text>
</comment>
<proteinExistence type="predicted"/>
<organism evidence="4 5">
    <name type="scientific">Lactobacillus ultunensis DSM 16047</name>
    <dbReference type="NCBI Taxonomy" id="525365"/>
    <lineage>
        <taxon>Bacteria</taxon>
        <taxon>Bacillati</taxon>
        <taxon>Bacillota</taxon>
        <taxon>Bacilli</taxon>
        <taxon>Lactobacillales</taxon>
        <taxon>Lactobacillaceae</taxon>
        <taxon>Lactobacillus</taxon>
    </lineage>
</organism>